<evidence type="ECO:0000259" key="7">
    <source>
        <dbReference type="PROSITE" id="PS51721"/>
    </source>
</evidence>
<evidence type="ECO:0000256" key="5">
    <source>
        <dbReference type="ARBA" id="ARBA00023242"/>
    </source>
</evidence>
<gene>
    <name evidence="8" type="ORF">THAOC_34725</name>
</gene>
<dbReference type="InterPro" id="IPR050755">
    <property type="entry name" value="TRAFAC_YlqF/YawG_RiboMat"/>
</dbReference>
<feature type="region of interest" description="Disordered" evidence="6">
    <location>
        <begin position="484"/>
        <end position="536"/>
    </location>
</feature>
<evidence type="ECO:0000313" key="9">
    <source>
        <dbReference type="Proteomes" id="UP000266841"/>
    </source>
</evidence>
<evidence type="ECO:0000256" key="2">
    <source>
        <dbReference type="ARBA" id="ARBA00022741"/>
    </source>
</evidence>
<dbReference type="GO" id="GO:0050793">
    <property type="term" value="P:regulation of developmental process"/>
    <property type="evidence" value="ECO:0007669"/>
    <property type="project" value="UniProtKB-ARBA"/>
</dbReference>
<dbReference type="EMBL" id="AGNL01047646">
    <property type="protein sequence ID" value="EJK46603.1"/>
    <property type="molecule type" value="Genomic_DNA"/>
</dbReference>
<dbReference type="SUPFAM" id="SSF52540">
    <property type="entry name" value="P-loop containing nucleoside triphosphate hydrolases"/>
    <property type="match status" value="1"/>
</dbReference>
<dbReference type="InterPro" id="IPR006073">
    <property type="entry name" value="GTP-bd"/>
</dbReference>
<name>K0R224_THAOC</name>
<dbReference type="InterPro" id="IPR023179">
    <property type="entry name" value="GTP-bd_ortho_bundle_sf"/>
</dbReference>
<proteinExistence type="predicted"/>
<dbReference type="GO" id="GO:0005525">
    <property type="term" value="F:GTP binding"/>
    <property type="evidence" value="ECO:0007669"/>
    <property type="project" value="UniProtKB-KW"/>
</dbReference>
<keyword evidence="3" id="KW-0175">Coiled coil</keyword>
<feature type="region of interest" description="Disordered" evidence="6">
    <location>
        <begin position="70"/>
        <end position="93"/>
    </location>
</feature>
<dbReference type="PROSITE" id="PS51721">
    <property type="entry name" value="G_CP"/>
    <property type="match status" value="1"/>
</dbReference>
<dbReference type="Gene3D" id="1.10.1580.10">
    <property type="match status" value="1"/>
</dbReference>
<dbReference type="InterPro" id="IPR030378">
    <property type="entry name" value="G_CP_dom"/>
</dbReference>
<keyword evidence="2" id="KW-0547">Nucleotide-binding</keyword>
<dbReference type="Proteomes" id="UP000266841">
    <property type="component" value="Unassembled WGS sequence"/>
</dbReference>
<reference evidence="8 9" key="1">
    <citation type="journal article" date="2012" name="Genome Biol.">
        <title>Genome and low-iron response of an oceanic diatom adapted to chronic iron limitation.</title>
        <authorList>
            <person name="Lommer M."/>
            <person name="Specht M."/>
            <person name="Roy A.S."/>
            <person name="Kraemer L."/>
            <person name="Andreson R."/>
            <person name="Gutowska M.A."/>
            <person name="Wolf J."/>
            <person name="Bergner S.V."/>
            <person name="Schilhabel M.B."/>
            <person name="Klostermeier U.C."/>
            <person name="Beiko R.G."/>
            <person name="Rosenstiel P."/>
            <person name="Hippler M."/>
            <person name="Laroche J."/>
        </authorList>
    </citation>
    <scope>NUCLEOTIDE SEQUENCE [LARGE SCALE GENOMIC DNA]</scope>
    <source>
        <strain evidence="8 9">CCMP1005</strain>
    </source>
</reference>
<dbReference type="OrthoDB" id="10266128at2759"/>
<organism evidence="8 9">
    <name type="scientific">Thalassiosira oceanica</name>
    <name type="common">Marine diatom</name>
    <dbReference type="NCBI Taxonomy" id="159749"/>
    <lineage>
        <taxon>Eukaryota</taxon>
        <taxon>Sar</taxon>
        <taxon>Stramenopiles</taxon>
        <taxon>Ochrophyta</taxon>
        <taxon>Bacillariophyta</taxon>
        <taxon>Coscinodiscophyceae</taxon>
        <taxon>Thalassiosirophycidae</taxon>
        <taxon>Thalassiosirales</taxon>
        <taxon>Thalassiosiraceae</taxon>
        <taxon>Thalassiosira</taxon>
    </lineage>
</organism>
<keyword evidence="9" id="KW-1185">Reference proteome</keyword>
<feature type="region of interest" description="Disordered" evidence="6">
    <location>
        <begin position="212"/>
        <end position="236"/>
    </location>
</feature>
<dbReference type="PANTHER" id="PTHR11089">
    <property type="entry name" value="GTP-BINDING PROTEIN-RELATED"/>
    <property type="match status" value="1"/>
</dbReference>
<feature type="region of interest" description="Disordered" evidence="6">
    <location>
        <begin position="26"/>
        <end position="58"/>
    </location>
</feature>
<evidence type="ECO:0000313" key="8">
    <source>
        <dbReference type="EMBL" id="EJK46603.1"/>
    </source>
</evidence>
<keyword evidence="4" id="KW-0342">GTP-binding</keyword>
<keyword evidence="5" id="KW-0539">Nucleus</keyword>
<feature type="compositionally biased region" description="Basic and acidic residues" evidence="6">
    <location>
        <begin position="489"/>
        <end position="506"/>
    </location>
</feature>
<dbReference type="PANTHER" id="PTHR11089:SF30">
    <property type="entry name" value="GUANINE NUCLEOTIDE-BINDING PROTEIN-LIKE 3 HOMOLOG"/>
    <property type="match status" value="1"/>
</dbReference>
<evidence type="ECO:0000256" key="3">
    <source>
        <dbReference type="ARBA" id="ARBA00023054"/>
    </source>
</evidence>
<sequence length="536" mass="58933">MVKKKGKSKRITLKDKYKIQRRVVETHRKNRKQAKRDAKAGIVRHDKKKDPGIPNSWPFKQELLQSIQREKERAENRKLEEKERRVNKNGAANLEELVKQANQKKSEFDAKTGSSSAASDDGIKIVTTSHGQQSRRAYLRSLKTVIESSDVILQVLDARDPLGTRISSGIEASILSHFDKRMVLVMNKIDLIPKKNVSEWLTYLRRSHPTVALKAGTTQSRSNEGGRSSGVGQTKGENALSSSMAVGVDGLLQLLKNYARANGEKKSKTSITVGIIGYPNVGKSSILNSLKRFRAVGVSSRPGFTTTLQEVVLDKNIRLIDSPGVVFDDDASRDGANAMLRNGVDADSVSDPLPAIAELLGRCTSESLMMTYSVPAFPPGPEGVLTFLAMVARSKGRVLKGGIPDKMMAARLVMRDWNQGKIPYFSTPPVTEVEMGDTSAGSTHAKIVSKFSEEFDVSKIMAAHDKELMNGLEDVDEMDFVQMTSSSRPRGEGSADKVVKYLHEGGDQNSDSEMEGDDDAVALNTRMEEAEDFFGE</sequence>
<dbReference type="CDD" id="cd04178">
    <property type="entry name" value="Nucleostemin_like"/>
    <property type="match status" value="1"/>
</dbReference>
<protein>
    <recommendedName>
        <fullName evidence="7">CP-type G domain-containing protein</fullName>
    </recommendedName>
</protein>
<feature type="region of interest" description="Disordered" evidence="6">
    <location>
        <begin position="105"/>
        <end position="130"/>
    </location>
</feature>
<dbReference type="OMA" id="FKLDGLW"/>
<dbReference type="InterPro" id="IPR014813">
    <property type="entry name" value="Gnl3_N_dom"/>
</dbReference>
<dbReference type="InterPro" id="IPR027417">
    <property type="entry name" value="P-loop_NTPase"/>
</dbReference>
<comment type="caution">
    <text evidence="8">The sequence shown here is derived from an EMBL/GenBank/DDBJ whole genome shotgun (WGS) entry which is preliminary data.</text>
</comment>
<evidence type="ECO:0000256" key="1">
    <source>
        <dbReference type="ARBA" id="ARBA00004604"/>
    </source>
</evidence>
<dbReference type="Pfam" id="PF01926">
    <property type="entry name" value="MMR_HSR1"/>
    <property type="match status" value="1"/>
</dbReference>
<feature type="compositionally biased region" description="Acidic residues" evidence="6">
    <location>
        <begin position="510"/>
        <end position="520"/>
    </location>
</feature>
<accession>K0R224</accession>
<feature type="compositionally biased region" description="Basic and acidic residues" evidence="6">
    <location>
        <begin position="70"/>
        <end position="86"/>
    </location>
</feature>
<feature type="compositionally biased region" description="Polar residues" evidence="6">
    <location>
        <begin position="216"/>
        <end position="236"/>
    </location>
</feature>
<dbReference type="Pfam" id="PF08701">
    <property type="entry name" value="GN3L_Grn1"/>
    <property type="match status" value="1"/>
</dbReference>
<comment type="subcellular location">
    <subcellularLocation>
        <location evidence="1">Nucleus</location>
        <location evidence="1">Nucleolus</location>
    </subcellularLocation>
</comment>
<evidence type="ECO:0000256" key="4">
    <source>
        <dbReference type="ARBA" id="ARBA00023134"/>
    </source>
</evidence>
<dbReference type="Gene3D" id="3.40.50.300">
    <property type="entry name" value="P-loop containing nucleotide triphosphate hydrolases"/>
    <property type="match status" value="1"/>
</dbReference>
<dbReference type="FunFam" id="3.40.50.300:FF:000571">
    <property type="entry name" value="Guanine nucleotide-binding protein-like NSN1"/>
    <property type="match status" value="1"/>
</dbReference>
<dbReference type="PRINTS" id="PR00326">
    <property type="entry name" value="GTP1OBG"/>
</dbReference>
<feature type="domain" description="CP-type G" evidence="7">
    <location>
        <begin position="139"/>
        <end position="328"/>
    </location>
</feature>
<dbReference type="GO" id="GO:0005730">
    <property type="term" value="C:nucleolus"/>
    <property type="evidence" value="ECO:0007669"/>
    <property type="project" value="UniProtKB-SubCell"/>
</dbReference>
<dbReference type="GO" id="GO:0051239">
    <property type="term" value="P:regulation of multicellular organismal process"/>
    <property type="evidence" value="ECO:0007669"/>
    <property type="project" value="UniProtKB-ARBA"/>
</dbReference>
<dbReference type="eggNOG" id="KOG2484">
    <property type="taxonomic scope" value="Eukaryota"/>
</dbReference>
<evidence type="ECO:0000256" key="6">
    <source>
        <dbReference type="SAM" id="MobiDB-lite"/>
    </source>
</evidence>
<dbReference type="AlphaFoldDB" id="K0R224"/>
<dbReference type="FunFam" id="1.10.1580.10:FF:000002">
    <property type="entry name" value="Guanine nucleotide-binding protein-like 3 (nucleolar)-like"/>
    <property type="match status" value="1"/>
</dbReference>